<dbReference type="AlphaFoldDB" id="A0A4V3FV19"/>
<proteinExistence type="predicted"/>
<evidence type="ECO:0000313" key="3">
    <source>
        <dbReference type="Proteomes" id="UP000294927"/>
    </source>
</evidence>
<keyword evidence="3" id="KW-1185">Reference proteome</keyword>
<accession>A0A4V3FV19</accession>
<dbReference type="Proteomes" id="UP000294927">
    <property type="component" value="Unassembled WGS sequence"/>
</dbReference>
<gene>
    <name evidence="2" type="ORF">CLV71_101272</name>
</gene>
<comment type="caution">
    <text evidence="2">The sequence shown here is derived from an EMBL/GenBank/DDBJ whole genome shotgun (WGS) entry which is preliminary data.</text>
</comment>
<dbReference type="InterPro" id="IPR036008">
    <property type="entry name" value="Aconitase_4Fe-4S_dom"/>
</dbReference>
<evidence type="ECO:0000256" key="1">
    <source>
        <dbReference type="SAM" id="MobiDB-lite"/>
    </source>
</evidence>
<evidence type="ECO:0000313" key="2">
    <source>
        <dbReference type="EMBL" id="TDV57401.1"/>
    </source>
</evidence>
<dbReference type="SUPFAM" id="SSF53732">
    <property type="entry name" value="Aconitase iron-sulfur domain"/>
    <property type="match status" value="1"/>
</dbReference>
<sequence>MLRDNEIAPGELTYVTPGTLEIPAQEHHAGRAGGRTARISLTSPYVFAASAVVGEITDPVRSARGKEPVMPVVGAVPRGTVRKSRGGMLSHPPAPRARRASVVEPAGAAFVRRSFDAGGLVPCLGRNLVGETSA</sequence>
<organism evidence="2 3">
    <name type="scientific">Actinophytocola oryzae</name>
    <dbReference type="NCBI Taxonomy" id="502181"/>
    <lineage>
        <taxon>Bacteria</taxon>
        <taxon>Bacillati</taxon>
        <taxon>Actinomycetota</taxon>
        <taxon>Actinomycetes</taxon>
        <taxon>Pseudonocardiales</taxon>
        <taxon>Pseudonocardiaceae</taxon>
    </lineage>
</organism>
<name>A0A4V3FV19_9PSEU</name>
<feature type="region of interest" description="Disordered" evidence="1">
    <location>
        <begin position="77"/>
        <end position="99"/>
    </location>
</feature>
<protein>
    <submittedName>
        <fullName evidence="2">Uncharacterized protein</fullName>
    </submittedName>
</protein>
<reference evidence="2 3" key="1">
    <citation type="submission" date="2019-03" db="EMBL/GenBank/DDBJ databases">
        <title>Genomic Encyclopedia of Archaeal and Bacterial Type Strains, Phase II (KMG-II): from individual species to whole genera.</title>
        <authorList>
            <person name="Goeker M."/>
        </authorList>
    </citation>
    <scope>NUCLEOTIDE SEQUENCE [LARGE SCALE GENOMIC DNA]</scope>
    <source>
        <strain evidence="2 3">DSM 45499</strain>
    </source>
</reference>
<dbReference type="EMBL" id="SOCP01000001">
    <property type="protein sequence ID" value="TDV57401.1"/>
    <property type="molecule type" value="Genomic_DNA"/>
</dbReference>